<evidence type="ECO:0000256" key="1">
    <source>
        <dbReference type="SAM" id="MobiDB-lite"/>
    </source>
</evidence>
<organism evidence="2">
    <name type="scientific">mine drainage metagenome</name>
    <dbReference type="NCBI Taxonomy" id="410659"/>
    <lineage>
        <taxon>unclassified sequences</taxon>
        <taxon>metagenomes</taxon>
        <taxon>ecological metagenomes</taxon>
    </lineage>
</organism>
<reference evidence="2" key="1">
    <citation type="submission" date="2016-10" db="EMBL/GenBank/DDBJ databases">
        <title>Sequence of Gallionella enrichment culture.</title>
        <authorList>
            <person name="Poehlein A."/>
            <person name="Muehling M."/>
            <person name="Daniel R."/>
        </authorList>
    </citation>
    <scope>NUCLEOTIDE SEQUENCE</scope>
</reference>
<dbReference type="EMBL" id="MLJW01008576">
    <property type="protein sequence ID" value="OIQ63913.1"/>
    <property type="molecule type" value="Genomic_DNA"/>
</dbReference>
<feature type="region of interest" description="Disordered" evidence="1">
    <location>
        <begin position="1"/>
        <end position="22"/>
    </location>
</feature>
<protein>
    <submittedName>
        <fullName evidence="2">Uncharacterized protein</fullName>
    </submittedName>
</protein>
<feature type="compositionally biased region" description="Basic and acidic residues" evidence="1">
    <location>
        <begin position="1"/>
        <end position="14"/>
    </location>
</feature>
<accession>A0A1J5NXD7</accession>
<name>A0A1J5NXD7_9ZZZZ</name>
<dbReference type="AlphaFoldDB" id="A0A1J5NXD7"/>
<gene>
    <name evidence="2" type="ORF">GALL_545400</name>
</gene>
<sequence length="136" mass="14403">MNAEHLADHDHNREAAPGVGAGHIGRNLTVGGGQQHRLADQAMVIGVDRLGLGGEGVDRIAAKRRQPQGPTREAEILGGCSLGASERDHRRRPSDCDPDSEAEADPCQSGGDMAVPAMRQDAAVVISRFRNRPSNP</sequence>
<proteinExistence type="predicted"/>
<evidence type="ECO:0000313" key="2">
    <source>
        <dbReference type="EMBL" id="OIQ63913.1"/>
    </source>
</evidence>
<feature type="region of interest" description="Disordered" evidence="1">
    <location>
        <begin position="61"/>
        <end position="118"/>
    </location>
</feature>
<comment type="caution">
    <text evidence="2">The sequence shown here is derived from an EMBL/GenBank/DDBJ whole genome shotgun (WGS) entry which is preliminary data.</text>
</comment>